<dbReference type="InterPro" id="IPR013149">
    <property type="entry name" value="ADH-like_C"/>
</dbReference>
<protein>
    <submittedName>
        <fullName evidence="2">Zinc-binding alcohol dehydrogenase family protein</fullName>
    </submittedName>
</protein>
<dbReference type="EMBL" id="CP073078">
    <property type="protein sequence ID" value="QUD86781.1"/>
    <property type="molecule type" value="Genomic_DNA"/>
</dbReference>
<dbReference type="InterPro" id="IPR013154">
    <property type="entry name" value="ADH-like_N"/>
</dbReference>
<accession>A0A975FX58</accession>
<keyword evidence="3" id="KW-1185">Reference proteome</keyword>
<sequence>MKAAILEAFGSPLALQTIPDPVLGTGEVVVDVIATRVLSYMGEILSGARGYTLPLPAAPGVGAIGRVRALGPDATRLKVGDWVCCDATIRSRDDAVTPDIALQGLTTRSEGGLKLQRHFRHGSFAEQMLVPTENAIPIGMIEAEEAGRWCGLGMCLVPYAGLLAADLRAGETVVVNGATGGFGSAGVAVALALGAGRVVATGRNEAALADLQRRFDGRLRTARMTGDEEADRQRILETTTAPIDCVLDLLPPQASVAQVRTAALAVRPGGTVVLMGGVGMGGGEPLALPYPWLMTNNITIRGQWMYPRDAIPRMVGLVRSGLLDLGQFAVTEFGLDQVNEAVTHAAAHAGPFQTTVLRPDR</sequence>
<dbReference type="Pfam" id="PF08240">
    <property type="entry name" value="ADH_N"/>
    <property type="match status" value="1"/>
</dbReference>
<dbReference type="SMART" id="SM00829">
    <property type="entry name" value="PKS_ER"/>
    <property type="match status" value="1"/>
</dbReference>
<dbReference type="PANTHER" id="PTHR43677">
    <property type="entry name" value="SHORT-CHAIN DEHYDROGENASE/REDUCTASE"/>
    <property type="match status" value="1"/>
</dbReference>
<dbReference type="Gene3D" id="3.90.180.10">
    <property type="entry name" value="Medium-chain alcohol dehydrogenases, catalytic domain"/>
    <property type="match status" value="1"/>
</dbReference>
<dbReference type="RefSeq" id="WP_211936833.1">
    <property type="nucleotide sequence ID" value="NZ_CP073078.1"/>
</dbReference>
<dbReference type="GO" id="GO:0016491">
    <property type="term" value="F:oxidoreductase activity"/>
    <property type="evidence" value="ECO:0007669"/>
    <property type="project" value="InterPro"/>
</dbReference>
<dbReference type="SUPFAM" id="SSF50129">
    <property type="entry name" value="GroES-like"/>
    <property type="match status" value="1"/>
</dbReference>
<evidence type="ECO:0000313" key="2">
    <source>
        <dbReference type="EMBL" id="QUD86781.1"/>
    </source>
</evidence>
<gene>
    <name evidence="2" type="ORF">KCG34_17105</name>
</gene>
<proteinExistence type="predicted"/>
<evidence type="ECO:0000313" key="3">
    <source>
        <dbReference type="Proteomes" id="UP000676409"/>
    </source>
</evidence>
<dbReference type="Proteomes" id="UP000676409">
    <property type="component" value="Chromosome"/>
</dbReference>
<dbReference type="Gene3D" id="3.40.50.720">
    <property type="entry name" value="NAD(P)-binding Rossmann-like Domain"/>
    <property type="match status" value="1"/>
</dbReference>
<dbReference type="InterPro" id="IPR036291">
    <property type="entry name" value="NAD(P)-bd_dom_sf"/>
</dbReference>
<name>A0A975FX58_9CAUL</name>
<dbReference type="InterPro" id="IPR020843">
    <property type="entry name" value="ER"/>
</dbReference>
<dbReference type="InterPro" id="IPR051397">
    <property type="entry name" value="Zn-ADH-like_protein"/>
</dbReference>
<dbReference type="KEGG" id="caul:KCG34_17105"/>
<dbReference type="SUPFAM" id="SSF51735">
    <property type="entry name" value="NAD(P)-binding Rossmann-fold domains"/>
    <property type="match status" value="1"/>
</dbReference>
<reference evidence="2" key="1">
    <citation type="submission" date="2021-04" db="EMBL/GenBank/DDBJ databases">
        <title>The complete genome sequence of Caulobacter sp. S6.</title>
        <authorList>
            <person name="Tang Y."/>
            <person name="Ouyang W."/>
            <person name="Liu Q."/>
            <person name="Huang B."/>
            <person name="Guo Z."/>
            <person name="Lei P."/>
        </authorList>
    </citation>
    <scope>NUCLEOTIDE SEQUENCE</scope>
    <source>
        <strain evidence="2">S6</strain>
    </source>
</reference>
<dbReference type="PANTHER" id="PTHR43677:SF4">
    <property type="entry name" value="QUINONE OXIDOREDUCTASE-LIKE PROTEIN 2"/>
    <property type="match status" value="1"/>
</dbReference>
<organism evidence="2 3">
    <name type="scientific">Phenylobacterium montanum</name>
    <dbReference type="NCBI Taxonomy" id="2823693"/>
    <lineage>
        <taxon>Bacteria</taxon>
        <taxon>Pseudomonadati</taxon>
        <taxon>Pseudomonadota</taxon>
        <taxon>Alphaproteobacteria</taxon>
        <taxon>Caulobacterales</taxon>
        <taxon>Caulobacteraceae</taxon>
        <taxon>Phenylobacterium</taxon>
    </lineage>
</organism>
<dbReference type="AlphaFoldDB" id="A0A975FX58"/>
<dbReference type="InterPro" id="IPR011032">
    <property type="entry name" value="GroES-like_sf"/>
</dbReference>
<feature type="domain" description="Enoyl reductase (ER)" evidence="1">
    <location>
        <begin position="10"/>
        <end position="357"/>
    </location>
</feature>
<evidence type="ECO:0000259" key="1">
    <source>
        <dbReference type="SMART" id="SM00829"/>
    </source>
</evidence>
<dbReference type="Pfam" id="PF00107">
    <property type="entry name" value="ADH_zinc_N"/>
    <property type="match status" value="1"/>
</dbReference>